<dbReference type="EMBL" id="CVMT01000003">
    <property type="protein sequence ID" value="CRG86958.1"/>
    <property type="molecule type" value="Genomic_DNA"/>
</dbReference>
<feature type="signal peptide" evidence="1">
    <location>
        <begin position="1"/>
        <end position="18"/>
    </location>
</feature>
<proteinExistence type="predicted"/>
<reference evidence="2 3" key="1">
    <citation type="submission" date="2015-04" db="EMBL/GenBank/DDBJ databases">
        <authorList>
            <person name="Syromyatnikov M.Y."/>
            <person name="Popov V.N."/>
        </authorList>
    </citation>
    <scope>NUCLEOTIDE SEQUENCE [LARGE SCALE GENOMIC DNA]</scope>
    <source>
        <strain evidence="2">WF-38-12</strain>
    </source>
</reference>
<evidence type="ECO:0000256" key="1">
    <source>
        <dbReference type="SAM" id="SignalP"/>
    </source>
</evidence>
<name>A0A0U1LU63_TALIS</name>
<dbReference type="SUPFAM" id="SSF49870">
    <property type="entry name" value="Osmotin, thaumatin-like protein"/>
    <property type="match status" value="1"/>
</dbReference>
<evidence type="ECO:0000313" key="2">
    <source>
        <dbReference type="EMBL" id="CRG86958.1"/>
    </source>
</evidence>
<keyword evidence="1" id="KW-0732">Signal</keyword>
<evidence type="ECO:0000313" key="3">
    <source>
        <dbReference type="Proteomes" id="UP000054383"/>
    </source>
</evidence>
<protein>
    <submittedName>
        <fullName evidence="2">Uncharacterized protein</fullName>
    </submittedName>
</protein>
<dbReference type="OMA" id="GQNACVN"/>
<sequence length="272" mass="27756">MSKFTAFFILSVASSALAVPMAGARMAYTGAYPTKAVINHDIDSIKGIAIGGAMSVPTAVQKPFFAGGSNATTTTTGSYPPDIVTITVINSYGGPITTSHSIATSVPTPVSGDVSTGTMSDGETASFAVPTGWIGNIAVNDAQYETTGDVSLIEANFVVPWGGTVAVVDVDISYVDGYSVPIVCSCNDVVVTGCTLDLFQLSTCPDNDGQNACVNPLRSDLSATAASSFFAPCQGMAYTFPFDSSANSDGDCQSGHVTCCVGTNCPANPKQS</sequence>
<accession>A0A0U1LU63</accession>
<keyword evidence="3" id="KW-1185">Reference proteome</keyword>
<gene>
    <name evidence="2" type="ORF">PISL3812_03971</name>
</gene>
<feature type="chain" id="PRO_5018229932" evidence="1">
    <location>
        <begin position="19"/>
        <end position="272"/>
    </location>
</feature>
<dbReference type="AlphaFoldDB" id="A0A0U1LU63"/>
<dbReference type="InterPro" id="IPR037176">
    <property type="entry name" value="Osmotin/thaumatin-like_sf"/>
</dbReference>
<dbReference type="Proteomes" id="UP000054383">
    <property type="component" value="Unassembled WGS sequence"/>
</dbReference>
<dbReference type="OrthoDB" id="430315at2759"/>
<organism evidence="2 3">
    <name type="scientific">Talaromyces islandicus</name>
    <name type="common">Penicillium islandicum</name>
    <dbReference type="NCBI Taxonomy" id="28573"/>
    <lineage>
        <taxon>Eukaryota</taxon>
        <taxon>Fungi</taxon>
        <taxon>Dikarya</taxon>
        <taxon>Ascomycota</taxon>
        <taxon>Pezizomycotina</taxon>
        <taxon>Eurotiomycetes</taxon>
        <taxon>Eurotiomycetidae</taxon>
        <taxon>Eurotiales</taxon>
        <taxon>Trichocomaceae</taxon>
        <taxon>Talaromyces</taxon>
        <taxon>Talaromyces sect. Islandici</taxon>
    </lineage>
</organism>